<keyword evidence="2" id="KW-1185">Reference proteome</keyword>
<accession>A0ACB9FRC2</accession>
<comment type="caution">
    <text evidence="1">The sequence shown here is derived from an EMBL/GenBank/DDBJ whole genome shotgun (WGS) entry which is preliminary data.</text>
</comment>
<evidence type="ECO:0000313" key="2">
    <source>
        <dbReference type="Proteomes" id="UP001056120"/>
    </source>
</evidence>
<proteinExistence type="predicted"/>
<protein>
    <submittedName>
        <fullName evidence="1">Uncharacterized protein</fullName>
    </submittedName>
</protein>
<evidence type="ECO:0000313" key="1">
    <source>
        <dbReference type="EMBL" id="KAI3773670.1"/>
    </source>
</evidence>
<dbReference type="Proteomes" id="UP001056120">
    <property type="component" value="Linkage Group LG16"/>
</dbReference>
<organism evidence="1 2">
    <name type="scientific">Smallanthus sonchifolius</name>
    <dbReference type="NCBI Taxonomy" id="185202"/>
    <lineage>
        <taxon>Eukaryota</taxon>
        <taxon>Viridiplantae</taxon>
        <taxon>Streptophyta</taxon>
        <taxon>Embryophyta</taxon>
        <taxon>Tracheophyta</taxon>
        <taxon>Spermatophyta</taxon>
        <taxon>Magnoliopsida</taxon>
        <taxon>eudicotyledons</taxon>
        <taxon>Gunneridae</taxon>
        <taxon>Pentapetalae</taxon>
        <taxon>asterids</taxon>
        <taxon>campanulids</taxon>
        <taxon>Asterales</taxon>
        <taxon>Asteraceae</taxon>
        <taxon>Asteroideae</taxon>
        <taxon>Heliantheae alliance</taxon>
        <taxon>Millerieae</taxon>
        <taxon>Smallanthus</taxon>
    </lineage>
</organism>
<sequence length="79" mass="8771">MVGGTTHQQQQAPQSAHPMTSLSATAHTTTPEKDELVKRNTDCVYFLASPLTCKKIRMHVKLASSVRYTFYPSLIDDCS</sequence>
<reference evidence="2" key="1">
    <citation type="journal article" date="2022" name="Mol. Ecol. Resour.">
        <title>The genomes of chicory, endive, great burdock and yacon provide insights into Asteraceae palaeo-polyploidization history and plant inulin production.</title>
        <authorList>
            <person name="Fan W."/>
            <person name="Wang S."/>
            <person name="Wang H."/>
            <person name="Wang A."/>
            <person name="Jiang F."/>
            <person name="Liu H."/>
            <person name="Zhao H."/>
            <person name="Xu D."/>
            <person name="Zhang Y."/>
        </authorList>
    </citation>
    <scope>NUCLEOTIDE SEQUENCE [LARGE SCALE GENOMIC DNA]</scope>
    <source>
        <strain evidence="2">cv. Yunnan</strain>
    </source>
</reference>
<dbReference type="EMBL" id="CM042033">
    <property type="protein sequence ID" value="KAI3773670.1"/>
    <property type="molecule type" value="Genomic_DNA"/>
</dbReference>
<reference evidence="1 2" key="2">
    <citation type="journal article" date="2022" name="Mol. Ecol. Resour.">
        <title>The genomes of chicory, endive, great burdock and yacon provide insights into Asteraceae paleo-polyploidization history and plant inulin production.</title>
        <authorList>
            <person name="Fan W."/>
            <person name="Wang S."/>
            <person name="Wang H."/>
            <person name="Wang A."/>
            <person name="Jiang F."/>
            <person name="Liu H."/>
            <person name="Zhao H."/>
            <person name="Xu D."/>
            <person name="Zhang Y."/>
        </authorList>
    </citation>
    <scope>NUCLEOTIDE SEQUENCE [LARGE SCALE GENOMIC DNA]</scope>
    <source>
        <strain evidence="2">cv. Yunnan</strain>
        <tissue evidence="1">Leaves</tissue>
    </source>
</reference>
<gene>
    <name evidence="1" type="ORF">L1987_48200</name>
</gene>
<name>A0ACB9FRC2_9ASTR</name>